<evidence type="ECO:0000313" key="5">
    <source>
        <dbReference type="EMBL" id="TFK99205.1"/>
    </source>
</evidence>
<evidence type="ECO:0000256" key="2">
    <source>
        <dbReference type="PROSITE-ProRule" id="PRU00176"/>
    </source>
</evidence>
<sequence length="264" mass="29038">MASSSSNQPNTTLYLNNLNDKLTKIELVTQLYALFTTYGKIIDIVAHKSKSMRGQAFLVFADLASATTAMRACEGMVFYEKPMRIGYAKTKSYATMRREDPEFVAPSMIIGSASISMNNLHVSDPSQQLKKRPREDSVAGADEPKKKKEKADDDSDEEMEIEDEDEDEKPPAVNLVAGPVPPTVPQPTARLLCTNLPPEVDSSVLSILFQQHTGFHTTHVVATSDPQWKMGQAVFKNAALAAEAQNKLDGYSLKKGCKMTVGFM</sequence>
<dbReference type="Gene3D" id="3.30.70.330">
    <property type="match status" value="2"/>
</dbReference>
<dbReference type="PROSITE" id="PS50102">
    <property type="entry name" value="RRM"/>
    <property type="match status" value="1"/>
</dbReference>
<evidence type="ECO:0000256" key="1">
    <source>
        <dbReference type="ARBA" id="ARBA00022884"/>
    </source>
</evidence>
<accession>A0A5C3QAV6</accession>
<feature type="region of interest" description="Disordered" evidence="3">
    <location>
        <begin position="123"/>
        <end position="181"/>
    </location>
</feature>
<dbReference type="InterPro" id="IPR012677">
    <property type="entry name" value="Nucleotide-bd_a/b_plait_sf"/>
</dbReference>
<feature type="compositionally biased region" description="Basic and acidic residues" evidence="3">
    <location>
        <begin position="133"/>
        <end position="151"/>
    </location>
</feature>
<gene>
    <name evidence="5" type="ORF">BDV98DRAFT_188426</name>
</gene>
<dbReference type="OrthoDB" id="277802at2759"/>
<feature type="compositionally biased region" description="Acidic residues" evidence="3">
    <location>
        <begin position="152"/>
        <end position="168"/>
    </location>
</feature>
<dbReference type="AlphaFoldDB" id="A0A5C3QAV6"/>
<dbReference type="FunFam" id="3.30.70.330:FF:000039">
    <property type="entry name" value="U1 small nuclear ribonucleoprotein A"/>
    <property type="match status" value="1"/>
</dbReference>
<reference evidence="5 6" key="1">
    <citation type="journal article" date="2019" name="Nat. Ecol. Evol.">
        <title>Megaphylogeny resolves global patterns of mushroom evolution.</title>
        <authorList>
            <person name="Varga T."/>
            <person name="Krizsan K."/>
            <person name="Foldi C."/>
            <person name="Dima B."/>
            <person name="Sanchez-Garcia M."/>
            <person name="Sanchez-Ramirez S."/>
            <person name="Szollosi G.J."/>
            <person name="Szarkandi J.G."/>
            <person name="Papp V."/>
            <person name="Albert L."/>
            <person name="Andreopoulos W."/>
            <person name="Angelini C."/>
            <person name="Antonin V."/>
            <person name="Barry K.W."/>
            <person name="Bougher N.L."/>
            <person name="Buchanan P."/>
            <person name="Buyck B."/>
            <person name="Bense V."/>
            <person name="Catcheside P."/>
            <person name="Chovatia M."/>
            <person name="Cooper J."/>
            <person name="Damon W."/>
            <person name="Desjardin D."/>
            <person name="Finy P."/>
            <person name="Geml J."/>
            <person name="Haridas S."/>
            <person name="Hughes K."/>
            <person name="Justo A."/>
            <person name="Karasinski D."/>
            <person name="Kautmanova I."/>
            <person name="Kiss B."/>
            <person name="Kocsube S."/>
            <person name="Kotiranta H."/>
            <person name="LaButti K.M."/>
            <person name="Lechner B.E."/>
            <person name="Liimatainen K."/>
            <person name="Lipzen A."/>
            <person name="Lukacs Z."/>
            <person name="Mihaltcheva S."/>
            <person name="Morgado L.N."/>
            <person name="Niskanen T."/>
            <person name="Noordeloos M.E."/>
            <person name="Ohm R.A."/>
            <person name="Ortiz-Santana B."/>
            <person name="Ovrebo C."/>
            <person name="Racz N."/>
            <person name="Riley R."/>
            <person name="Savchenko A."/>
            <person name="Shiryaev A."/>
            <person name="Soop K."/>
            <person name="Spirin V."/>
            <person name="Szebenyi C."/>
            <person name="Tomsovsky M."/>
            <person name="Tulloss R.E."/>
            <person name="Uehling J."/>
            <person name="Grigoriev I.V."/>
            <person name="Vagvolgyi C."/>
            <person name="Papp T."/>
            <person name="Martin F.M."/>
            <person name="Miettinen O."/>
            <person name="Hibbett D.S."/>
            <person name="Nagy L.G."/>
        </authorList>
    </citation>
    <scope>NUCLEOTIDE SEQUENCE [LARGE SCALE GENOMIC DNA]</scope>
    <source>
        <strain evidence="5 6">CBS 309.79</strain>
    </source>
</reference>
<protein>
    <recommendedName>
        <fullName evidence="4">RRM domain-containing protein</fullName>
    </recommendedName>
</protein>
<evidence type="ECO:0000313" key="6">
    <source>
        <dbReference type="Proteomes" id="UP000305067"/>
    </source>
</evidence>
<proteinExistence type="predicted"/>
<dbReference type="InterPro" id="IPR000504">
    <property type="entry name" value="RRM_dom"/>
</dbReference>
<dbReference type="SUPFAM" id="SSF54928">
    <property type="entry name" value="RNA-binding domain, RBD"/>
    <property type="match status" value="2"/>
</dbReference>
<feature type="domain" description="RRM" evidence="4">
    <location>
        <begin position="11"/>
        <end position="90"/>
    </location>
</feature>
<dbReference type="EMBL" id="ML178835">
    <property type="protein sequence ID" value="TFK99205.1"/>
    <property type="molecule type" value="Genomic_DNA"/>
</dbReference>
<organism evidence="5 6">
    <name type="scientific">Pterulicium gracile</name>
    <dbReference type="NCBI Taxonomy" id="1884261"/>
    <lineage>
        <taxon>Eukaryota</taxon>
        <taxon>Fungi</taxon>
        <taxon>Dikarya</taxon>
        <taxon>Basidiomycota</taxon>
        <taxon>Agaricomycotina</taxon>
        <taxon>Agaricomycetes</taxon>
        <taxon>Agaricomycetidae</taxon>
        <taxon>Agaricales</taxon>
        <taxon>Pleurotineae</taxon>
        <taxon>Pterulaceae</taxon>
        <taxon>Pterulicium</taxon>
    </lineage>
</organism>
<dbReference type="Proteomes" id="UP000305067">
    <property type="component" value="Unassembled WGS sequence"/>
</dbReference>
<keyword evidence="1 2" id="KW-0694">RNA-binding</keyword>
<keyword evidence="6" id="KW-1185">Reference proteome</keyword>
<dbReference type="Pfam" id="PF00076">
    <property type="entry name" value="RRM_1"/>
    <property type="match status" value="1"/>
</dbReference>
<dbReference type="GO" id="GO:0003723">
    <property type="term" value="F:RNA binding"/>
    <property type="evidence" value="ECO:0007669"/>
    <property type="project" value="UniProtKB-UniRule"/>
</dbReference>
<dbReference type="PANTHER" id="PTHR10501">
    <property type="entry name" value="U1 SMALL NUCLEAR RIBONUCLEOPROTEIN A/U2 SMALL NUCLEAR RIBONUCLEOPROTEIN B"/>
    <property type="match status" value="1"/>
</dbReference>
<evidence type="ECO:0000256" key="3">
    <source>
        <dbReference type="SAM" id="MobiDB-lite"/>
    </source>
</evidence>
<dbReference type="STRING" id="1884261.A0A5C3QAV6"/>
<evidence type="ECO:0000259" key="4">
    <source>
        <dbReference type="PROSITE" id="PS50102"/>
    </source>
</evidence>
<dbReference type="InterPro" id="IPR035979">
    <property type="entry name" value="RBD_domain_sf"/>
</dbReference>
<dbReference type="SMART" id="SM00360">
    <property type="entry name" value="RRM"/>
    <property type="match status" value="2"/>
</dbReference>
<name>A0A5C3QAV6_9AGAR</name>
<dbReference type="CDD" id="cd12246">
    <property type="entry name" value="RRM1_U1A_like"/>
    <property type="match status" value="1"/>
</dbReference>